<organism evidence="2 3">
    <name type="scientific">Dyella acidiphila</name>
    <dbReference type="NCBI Taxonomy" id="2775866"/>
    <lineage>
        <taxon>Bacteria</taxon>
        <taxon>Pseudomonadati</taxon>
        <taxon>Pseudomonadota</taxon>
        <taxon>Gammaproteobacteria</taxon>
        <taxon>Lysobacterales</taxon>
        <taxon>Rhodanobacteraceae</taxon>
        <taxon>Dyella</taxon>
    </lineage>
</organism>
<dbReference type="Proteomes" id="UP000651010">
    <property type="component" value="Unassembled WGS sequence"/>
</dbReference>
<evidence type="ECO:0000313" key="2">
    <source>
        <dbReference type="EMBL" id="MBE1162712.1"/>
    </source>
</evidence>
<accession>A0ABR9GFA5</accession>
<keyword evidence="3" id="KW-1185">Reference proteome</keyword>
<protein>
    <submittedName>
        <fullName evidence="2">Uncharacterized protein</fullName>
    </submittedName>
</protein>
<evidence type="ECO:0000313" key="3">
    <source>
        <dbReference type="Proteomes" id="UP000651010"/>
    </source>
</evidence>
<dbReference type="EMBL" id="JACZZA010000016">
    <property type="protein sequence ID" value="MBE1162712.1"/>
    <property type="molecule type" value="Genomic_DNA"/>
</dbReference>
<keyword evidence="1" id="KW-1133">Transmembrane helix</keyword>
<keyword evidence="1" id="KW-0812">Transmembrane</keyword>
<keyword evidence="1" id="KW-0472">Membrane</keyword>
<reference evidence="2 3" key="1">
    <citation type="submission" date="2020-09" db="EMBL/GenBank/DDBJ databases">
        <title>Dyella sp. 7MK23 isolated from forest soil.</title>
        <authorList>
            <person name="Fu J."/>
        </authorList>
    </citation>
    <scope>NUCLEOTIDE SEQUENCE [LARGE SCALE GENOMIC DNA]</scope>
    <source>
        <strain evidence="2 3">7MK23</strain>
    </source>
</reference>
<proteinExistence type="predicted"/>
<comment type="caution">
    <text evidence="2">The sequence shown here is derived from an EMBL/GenBank/DDBJ whole genome shotgun (WGS) entry which is preliminary data.</text>
</comment>
<feature type="transmembrane region" description="Helical" evidence="1">
    <location>
        <begin position="14"/>
        <end position="31"/>
    </location>
</feature>
<name>A0ABR9GFA5_9GAMM</name>
<dbReference type="RefSeq" id="WP_192557555.1">
    <property type="nucleotide sequence ID" value="NZ_JACZZA010000016.1"/>
</dbReference>
<gene>
    <name evidence="2" type="ORF">IGX34_20200</name>
</gene>
<evidence type="ECO:0000256" key="1">
    <source>
        <dbReference type="SAM" id="Phobius"/>
    </source>
</evidence>
<sequence>MNVVNDTRSTFDKYLPLLVGLLVAFLAGKALKRSFWSLLGMYWALRAAGIHLF</sequence>